<comment type="caution">
    <text evidence="3">The sequence shown here is derived from an EMBL/GenBank/DDBJ whole genome shotgun (WGS) entry which is preliminary data.</text>
</comment>
<feature type="signal peptide" evidence="1">
    <location>
        <begin position="1"/>
        <end position="24"/>
    </location>
</feature>
<feature type="domain" description="Solute-binding protein family 3/N-terminal" evidence="2">
    <location>
        <begin position="33"/>
        <end position="244"/>
    </location>
</feature>
<dbReference type="InterPro" id="IPR006311">
    <property type="entry name" value="TAT_signal"/>
</dbReference>
<evidence type="ECO:0000313" key="3">
    <source>
        <dbReference type="EMBL" id="PZP30396.1"/>
    </source>
</evidence>
<reference evidence="3 4" key="1">
    <citation type="submission" date="2017-08" db="EMBL/GenBank/DDBJ databases">
        <title>Infants hospitalized years apart are colonized by the same room-sourced microbial strains.</title>
        <authorList>
            <person name="Brooks B."/>
            <person name="Olm M.R."/>
            <person name="Firek B.A."/>
            <person name="Baker R."/>
            <person name="Thomas B.C."/>
            <person name="Morowitz M.J."/>
            <person name="Banfield J.F."/>
        </authorList>
    </citation>
    <scope>NUCLEOTIDE SEQUENCE [LARGE SCALE GENOMIC DNA]</scope>
    <source>
        <strain evidence="3">S2_012_000_R2_81</strain>
    </source>
</reference>
<dbReference type="Proteomes" id="UP000249633">
    <property type="component" value="Unassembled WGS sequence"/>
</dbReference>
<evidence type="ECO:0000259" key="2">
    <source>
        <dbReference type="Pfam" id="PF00497"/>
    </source>
</evidence>
<dbReference type="AlphaFoldDB" id="A0A2W5FCF0"/>
<evidence type="ECO:0000313" key="4">
    <source>
        <dbReference type="Proteomes" id="UP000249633"/>
    </source>
</evidence>
<dbReference type="PANTHER" id="PTHR38834">
    <property type="entry name" value="PERIPLASMIC SUBSTRATE BINDING PROTEIN FAMILY 3"/>
    <property type="match status" value="1"/>
</dbReference>
<proteinExistence type="predicted"/>
<protein>
    <recommendedName>
        <fullName evidence="2">Solute-binding protein family 3/N-terminal domain-containing protein</fullName>
    </recommendedName>
</protein>
<dbReference type="Pfam" id="PF00497">
    <property type="entry name" value="SBP_bac_3"/>
    <property type="match status" value="1"/>
</dbReference>
<dbReference type="SUPFAM" id="SSF53850">
    <property type="entry name" value="Periplasmic binding protein-like II"/>
    <property type="match status" value="1"/>
</dbReference>
<dbReference type="PROSITE" id="PS51318">
    <property type="entry name" value="TAT"/>
    <property type="match status" value="1"/>
</dbReference>
<evidence type="ECO:0000256" key="1">
    <source>
        <dbReference type="SAM" id="SignalP"/>
    </source>
</evidence>
<accession>A0A2W5FCF0</accession>
<name>A0A2W5FCF0_9BURK</name>
<dbReference type="PANTHER" id="PTHR38834:SF3">
    <property type="entry name" value="SOLUTE-BINDING PROTEIN FAMILY 3_N-TERMINAL DOMAIN-CONTAINING PROTEIN"/>
    <property type="match status" value="1"/>
</dbReference>
<dbReference type="InterPro" id="IPR001638">
    <property type="entry name" value="Solute-binding_3/MltF_N"/>
</dbReference>
<sequence length="251" mass="27485">MSTSRRSLLLSACCAALAPITARAQAHPVTWVTGEVPPFLWRGSAGPQGYAYELFQLVIKRAGMAADLQIYPWARALRLMQQGQAQVCLIAARTPAREAQFAWLFPVGSFRFALLTRRGQPALAWDPAVLRDRRIAVLRGSSSREWLDEVGLPVAAEGRDYAELVALLRRGVVDAILGPEAVVRAQLGHLGLPQDSVQAVALPRRLDLYAVSLPSLPEAQQRLIADAYRSLQDDGSVARLKRRHASAFADD</sequence>
<feature type="chain" id="PRO_5016149398" description="Solute-binding protein family 3/N-terminal domain-containing protein" evidence="1">
    <location>
        <begin position="25"/>
        <end position="251"/>
    </location>
</feature>
<dbReference type="Gene3D" id="3.40.190.10">
    <property type="entry name" value="Periplasmic binding protein-like II"/>
    <property type="match status" value="2"/>
</dbReference>
<organism evidence="3 4">
    <name type="scientific">Roseateles depolymerans</name>
    <dbReference type="NCBI Taxonomy" id="76731"/>
    <lineage>
        <taxon>Bacteria</taxon>
        <taxon>Pseudomonadati</taxon>
        <taxon>Pseudomonadota</taxon>
        <taxon>Betaproteobacteria</taxon>
        <taxon>Burkholderiales</taxon>
        <taxon>Sphaerotilaceae</taxon>
        <taxon>Roseateles</taxon>
    </lineage>
</organism>
<keyword evidence="1" id="KW-0732">Signal</keyword>
<dbReference type="EMBL" id="QFOD01000014">
    <property type="protein sequence ID" value="PZP30396.1"/>
    <property type="molecule type" value="Genomic_DNA"/>
</dbReference>
<gene>
    <name evidence="3" type="ORF">DI603_14820</name>
</gene>